<organism evidence="1 2">
    <name type="scientific">Penicilliopsis zonata CBS 506.65</name>
    <dbReference type="NCBI Taxonomy" id="1073090"/>
    <lineage>
        <taxon>Eukaryota</taxon>
        <taxon>Fungi</taxon>
        <taxon>Dikarya</taxon>
        <taxon>Ascomycota</taxon>
        <taxon>Pezizomycotina</taxon>
        <taxon>Eurotiomycetes</taxon>
        <taxon>Eurotiomycetidae</taxon>
        <taxon>Eurotiales</taxon>
        <taxon>Aspergillaceae</taxon>
        <taxon>Penicilliopsis</taxon>
    </lineage>
</organism>
<evidence type="ECO:0000313" key="1">
    <source>
        <dbReference type="EMBL" id="OJJ51357.1"/>
    </source>
</evidence>
<evidence type="ECO:0000313" key="2">
    <source>
        <dbReference type="Proteomes" id="UP000184188"/>
    </source>
</evidence>
<dbReference type="RefSeq" id="XP_022585867.1">
    <property type="nucleotide sequence ID" value="XM_022726615.1"/>
</dbReference>
<protein>
    <submittedName>
        <fullName evidence="1">Uncharacterized protein</fullName>
    </submittedName>
</protein>
<keyword evidence="2" id="KW-1185">Reference proteome</keyword>
<sequence>MSRLNQDAREQVTFLCEKLCGKNGLKLVDQDGHFGDLRRLNIHHDTQYDFESLNSEAACLDQDPPFLFYPLPQEILNRYPLDPQGFKDGYFFEYNPDIPSTLKLRIDERTRGACSFVSEWATRFRPGLPAGTTSLLDIVKLEEISHPNPFLLESSFFGYYWIPSIYWDTYPSLEPERQDNQYTFSQVTLQTFQPLVGKEDSILFGEMGALLSGLKSRVNQPKVDDEQVQEALSNDPSMASDFELAFPDEEHFPVLMLSYVGPQHGRLFYAYMDGKQLIIQQSKLYGFEKKSTAPVELFARMLLSRPLALPDS</sequence>
<dbReference type="OrthoDB" id="4436899at2759"/>
<dbReference type="Proteomes" id="UP000184188">
    <property type="component" value="Unassembled WGS sequence"/>
</dbReference>
<gene>
    <name evidence="1" type="ORF">ASPZODRAFT_163206</name>
</gene>
<reference evidence="2" key="1">
    <citation type="journal article" date="2017" name="Genome Biol.">
        <title>Comparative genomics reveals high biological diversity and specific adaptations in the industrially and medically important fungal genus Aspergillus.</title>
        <authorList>
            <person name="de Vries R.P."/>
            <person name="Riley R."/>
            <person name="Wiebenga A."/>
            <person name="Aguilar-Osorio G."/>
            <person name="Amillis S."/>
            <person name="Uchima C.A."/>
            <person name="Anderluh G."/>
            <person name="Asadollahi M."/>
            <person name="Askin M."/>
            <person name="Barry K."/>
            <person name="Battaglia E."/>
            <person name="Bayram O."/>
            <person name="Benocci T."/>
            <person name="Braus-Stromeyer S.A."/>
            <person name="Caldana C."/>
            <person name="Canovas D."/>
            <person name="Cerqueira G.C."/>
            <person name="Chen F."/>
            <person name="Chen W."/>
            <person name="Choi C."/>
            <person name="Clum A."/>
            <person name="Dos Santos R.A."/>
            <person name="Damasio A.R."/>
            <person name="Diallinas G."/>
            <person name="Emri T."/>
            <person name="Fekete E."/>
            <person name="Flipphi M."/>
            <person name="Freyberg S."/>
            <person name="Gallo A."/>
            <person name="Gournas C."/>
            <person name="Habgood R."/>
            <person name="Hainaut M."/>
            <person name="Harispe M.L."/>
            <person name="Henrissat B."/>
            <person name="Hilden K.S."/>
            <person name="Hope R."/>
            <person name="Hossain A."/>
            <person name="Karabika E."/>
            <person name="Karaffa L."/>
            <person name="Karanyi Z."/>
            <person name="Krasevec N."/>
            <person name="Kuo A."/>
            <person name="Kusch H."/>
            <person name="LaButti K."/>
            <person name="Lagendijk E.L."/>
            <person name="Lapidus A."/>
            <person name="Levasseur A."/>
            <person name="Lindquist E."/>
            <person name="Lipzen A."/>
            <person name="Logrieco A.F."/>
            <person name="MacCabe A."/>
            <person name="Maekelae M.R."/>
            <person name="Malavazi I."/>
            <person name="Melin P."/>
            <person name="Meyer V."/>
            <person name="Mielnichuk N."/>
            <person name="Miskei M."/>
            <person name="Molnar A.P."/>
            <person name="Mule G."/>
            <person name="Ngan C.Y."/>
            <person name="Orejas M."/>
            <person name="Orosz E."/>
            <person name="Ouedraogo J.P."/>
            <person name="Overkamp K.M."/>
            <person name="Park H.-S."/>
            <person name="Perrone G."/>
            <person name="Piumi F."/>
            <person name="Punt P.J."/>
            <person name="Ram A.F."/>
            <person name="Ramon A."/>
            <person name="Rauscher S."/>
            <person name="Record E."/>
            <person name="Riano-Pachon D.M."/>
            <person name="Robert V."/>
            <person name="Roehrig J."/>
            <person name="Ruller R."/>
            <person name="Salamov A."/>
            <person name="Salih N.S."/>
            <person name="Samson R.A."/>
            <person name="Sandor E."/>
            <person name="Sanguinetti M."/>
            <person name="Schuetze T."/>
            <person name="Sepcic K."/>
            <person name="Shelest E."/>
            <person name="Sherlock G."/>
            <person name="Sophianopoulou V."/>
            <person name="Squina F.M."/>
            <person name="Sun H."/>
            <person name="Susca A."/>
            <person name="Todd R.B."/>
            <person name="Tsang A."/>
            <person name="Unkles S.E."/>
            <person name="van de Wiele N."/>
            <person name="van Rossen-Uffink D."/>
            <person name="Oliveira J.V."/>
            <person name="Vesth T.C."/>
            <person name="Visser J."/>
            <person name="Yu J.-H."/>
            <person name="Zhou M."/>
            <person name="Andersen M.R."/>
            <person name="Archer D.B."/>
            <person name="Baker S.E."/>
            <person name="Benoit I."/>
            <person name="Brakhage A.A."/>
            <person name="Braus G.H."/>
            <person name="Fischer R."/>
            <person name="Frisvad J.C."/>
            <person name="Goldman G.H."/>
            <person name="Houbraken J."/>
            <person name="Oakley B."/>
            <person name="Pocsi I."/>
            <person name="Scazzocchio C."/>
            <person name="Seiboth B."/>
            <person name="vanKuyk P.A."/>
            <person name="Wortman J."/>
            <person name="Dyer P.S."/>
            <person name="Grigoriev I.V."/>
        </authorList>
    </citation>
    <scope>NUCLEOTIDE SEQUENCE [LARGE SCALE GENOMIC DNA]</scope>
    <source>
        <strain evidence="2">CBS 506.65</strain>
    </source>
</reference>
<name>A0A1L9SW77_9EURO</name>
<dbReference type="STRING" id="1073090.A0A1L9SW77"/>
<dbReference type="GeneID" id="34613079"/>
<proteinExistence type="predicted"/>
<accession>A0A1L9SW77</accession>
<dbReference type="EMBL" id="KV878336">
    <property type="protein sequence ID" value="OJJ51357.1"/>
    <property type="molecule type" value="Genomic_DNA"/>
</dbReference>
<dbReference type="VEuPathDB" id="FungiDB:ASPZODRAFT_163206"/>
<dbReference type="AlphaFoldDB" id="A0A1L9SW77"/>